<organism evidence="1 2">
    <name type="scientific">Muribaculum caecicola</name>
    <dbReference type="NCBI Taxonomy" id="3038144"/>
    <lineage>
        <taxon>Bacteria</taxon>
        <taxon>Pseudomonadati</taxon>
        <taxon>Bacteroidota</taxon>
        <taxon>Bacteroidia</taxon>
        <taxon>Bacteroidales</taxon>
        <taxon>Muribaculaceae</taxon>
        <taxon>Muribaculum</taxon>
    </lineage>
</organism>
<reference evidence="1" key="1">
    <citation type="submission" date="2019-04" db="EMBL/GenBank/DDBJ databases">
        <title>Microbes associate with the intestines of laboratory mice.</title>
        <authorList>
            <person name="Navarre W."/>
            <person name="Wong E."/>
            <person name="Huang K.C."/>
            <person name="Tropini C."/>
            <person name="Ng K."/>
            <person name="Yu B."/>
        </authorList>
    </citation>
    <scope>NUCLEOTIDE SEQUENCE</scope>
    <source>
        <strain evidence="1">NM86_A22</strain>
    </source>
</reference>
<name>A0AC61S6U8_9BACT</name>
<dbReference type="Proteomes" id="UP000305401">
    <property type="component" value="Unassembled WGS sequence"/>
</dbReference>
<evidence type="ECO:0000313" key="1">
    <source>
        <dbReference type="EMBL" id="THG52247.1"/>
    </source>
</evidence>
<sequence length="348" mass="38293">MAAYFTGVANACTSAIVSGKCTPDGRPLLWKNRDTGTLQNFVDRVSPSDSLSMAYVALFNAGDTLREQAWIGVNEASFAIMNTASYNLAPDTARVRDREGYVMARALGRCRTLADFEQLLDTLQRPLGVQANFGVVDASGQGAFYETCDTGYVRFLLSDSPTGVLIRTNFSVSGEPDGGYGYIRYNNAEHLAAPEAAARMLTPQFFTDTVSCSFYHSLYGYDVLENKDCPEWIVDQDFIPRHSTSASVVVVCRKDISDTREPVMWCALGYPPCAIAQACTVYNVAPGLQPCRRTGLAEACVESMKLKDKIFPVVRGSGQHYIDVAALKKINALCRKESYKNYVNFKLQ</sequence>
<accession>A0AC61S6U8</accession>
<protein>
    <submittedName>
        <fullName evidence="1">Uncharacterized protein</fullName>
    </submittedName>
</protein>
<gene>
    <name evidence="1" type="ORF">E5990_05405</name>
</gene>
<keyword evidence="2" id="KW-1185">Reference proteome</keyword>
<dbReference type="EMBL" id="SSTG01000048">
    <property type="protein sequence ID" value="THG52247.1"/>
    <property type="molecule type" value="Genomic_DNA"/>
</dbReference>
<evidence type="ECO:0000313" key="2">
    <source>
        <dbReference type="Proteomes" id="UP000305401"/>
    </source>
</evidence>
<proteinExistence type="predicted"/>
<comment type="caution">
    <text evidence="1">The sequence shown here is derived from an EMBL/GenBank/DDBJ whole genome shotgun (WGS) entry which is preliminary data.</text>
</comment>